<keyword evidence="2" id="KW-1185">Reference proteome</keyword>
<accession>A0AAV5AJS2</accession>
<dbReference type="EMBL" id="BPWL01000009">
    <property type="protein sequence ID" value="GJJ13917.1"/>
    <property type="molecule type" value="Genomic_DNA"/>
</dbReference>
<proteinExistence type="predicted"/>
<dbReference type="AlphaFoldDB" id="A0AAV5AJS2"/>
<name>A0AAV5AJS2_9AGAM</name>
<protein>
    <recommendedName>
        <fullName evidence="3">Dienelactone hydrolase domain-containing protein</fullName>
    </recommendedName>
</protein>
<dbReference type="PANTHER" id="PTHR47668:SF1">
    <property type="entry name" value="DIENELACTONE HYDROLASE DOMAIN-CONTAINING PROTEIN-RELATED"/>
    <property type="match status" value="1"/>
</dbReference>
<sequence length="169" mass="18893">MTRFNSNAACCSIPPVQAFYQPQGTFRAYGDFKKVYITGPEKTDKALVCVFDIFGFWPQTQQGADILAETLNAKVLMPDFFEPHNAFSQDDYPPNTPEKKVRLQEFFQNVARVDVAVTNVNKLGLLMKAEGYKHIGLYGFCWVYHKAGKVAILSGSEKVYDAVASVHPA</sequence>
<comment type="caution">
    <text evidence="1">The sequence shown here is derived from an EMBL/GenBank/DDBJ whole genome shotgun (WGS) entry which is preliminary data.</text>
</comment>
<evidence type="ECO:0000313" key="1">
    <source>
        <dbReference type="EMBL" id="GJJ13917.1"/>
    </source>
</evidence>
<organism evidence="1 2">
    <name type="scientific">Clathrus columnatus</name>
    <dbReference type="NCBI Taxonomy" id="1419009"/>
    <lineage>
        <taxon>Eukaryota</taxon>
        <taxon>Fungi</taxon>
        <taxon>Dikarya</taxon>
        <taxon>Basidiomycota</taxon>
        <taxon>Agaricomycotina</taxon>
        <taxon>Agaricomycetes</taxon>
        <taxon>Phallomycetidae</taxon>
        <taxon>Phallales</taxon>
        <taxon>Clathraceae</taxon>
        <taxon>Clathrus</taxon>
    </lineage>
</organism>
<dbReference type="PANTHER" id="PTHR47668">
    <property type="entry name" value="DIENELACTONE HYDROLASE FAMILY PROTEIN (AFU_ORTHOLOGUE AFUA_6G01940)"/>
    <property type="match status" value="1"/>
</dbReference>
<dbReference type="Gene3D" id="3.40.50.1820">
    <property type="entry name" value="alpha/beta hydrolase"/>
    <property type="match status" value="1"/>
</dbReference>
<gene>
    <name evidence="1" type="ORF">Clacol_008174</name>
</gene>
<dbReference type="Proteomes" id="UP001050691">
    <property type="component" value="Unassembled WGS sequence"/>
</dbReference>
<reference evidence="1" key="1">
    <citation type="submission" date="2021-10" db="EMBL/GenBank/DDBJ databases">
        <title>De novo Genome Assembly of Clathrus columnatus (Basidiomycota, Fungi) Using Illumina and Nanopore Sequence Data.</title>
        <authorList>
            <person name="Ogiso-Tanaka E."/>
            <person name="Itagaki H."/>
            <person name="Hosoya T."/>
            <person name="Hosaka K."/>
        </authorList>
    </citation>
    <scope>NUCLEOTIDE SEQUENCE</scope>
    <source>
        <strain evidence="1">MO-923</strain>
    </source>
</reference>
<evidence type="ECO:0008006" key="3">
    <source>
        <dbReference type="Google" id="ProtNLM"/>
    </source>
</evidence>
<evidence type="ECO:0000313" key="2">
    <source>
        <dbReference type="Proteomes" id="UP001050691"/>
    </source>
</evidence>
<dbReference type="InterPro" id="IPR029058">
    <property type="entry name" value="AB_hydrolase_fold"/>
</dbReference>